<reference evidence="2 3" key="1">
    <citation type="submission" date="2016-07" db="EMBL/GenBank/DDBJ databases">
        <title>Draft genome of Scalindua rubra, obtained from a brine-seawater interface in the Red Sea, sheds light on salt adaptation in anammox bacteria.</title>
        <authorList>
            <person name="Speth D.R."/>
            <person name="Lagkouvardos I."/>
            <person name="Wang Y."/>
            <person name="Qian P.-Y."/>
            <person name="Dutilh B.E."/>
            <person name="Jetten M.S."/>
        </authorList>
    </citation>
    <scope>NUCLEOTIDE SEQUENCE [LARGE SCALE GENOMIC DNA]</scope>
    <source>
        <strain evidence="2">BSI-1</strain>
    </source>
</reference>
<keyword evidence="1" id="KW-1133">Transmembrane helix</keyword>
<comment type="caution">
    <text evidence="2">The sequence shown here is derived from an EMBL/GenBank/DDBJ whole genome shotgun (WGS) entry which is preliminary data.</text>
</comment>
<dbReference type="Proteomes" id="UP000094056">
    <property type="component" value="Unassembled WGS sequence"/>
</dbReference>
<name>A0A1E3XFL7_9BACT</name>
<evidence type="ECO:0000313" key="2">
    <source>
        <dbReference type="EMBL" id="ODS34379.1"/>
    </source>
</evidence>
<gene>
    <name evidence="2" type="ORF">SCARUB_00510</name>
</gene>
<sequence>MSNYGKCQYNIWVYFFNRVLIISTGFLLYYLKKRRRIRLIQIEEDSNIKIKSQLKQQPIHHPLTKIDFDDFFNERNKEKVLSDICDYTKYRCGNALGWSSDIYNRIKLSQASDKITIVFSGETLQGIKEGKYYLPIDKKHELPSTVARSRNGKIAELGKARVVKPSLSSKVFNIVTVAAHIISDLDTQFQIAEMNKKIDGIYGFLEADRTGEVIGIYHSLQSYFRNNNMLPNDNEAERLKEKLDELEGRFFSTARETLLNIENPAKSGFTKTTFRRARSNIEGTKRETGRVFKDLSYMEKCNYLNWMLQVDSGNVDEQIALKKRIHNYYQKISNVLDEKCRYTTEIYRQLENGQLLSRKIKYLEASYKSLETLKDKTNTIEVISINE</sequence>
<dbReference type="EMBL" id="MAYW01000008">
    <property type="protein sequence ID" value="ODS34379.1"/>
    <property type="molecule type" value="Genomic_DNA"/>
</dbReference>
<dbReference type="AlphaFoldDB" id="A0A1E3XFL7"/>
<accession>A0A1E3XFL7</accession>
<protein>
    <submittedName>
        <fullName evidence="2">Uncharacterized protein</fullName>
    </submittedName>
</protein>
<keyword evidence="1" id="KW-0472">Membrane</keyword>
<keyword evidence="1" id="KW-0812">Transmembrane</keyword>
<proteinExistence type="predicted"/>
<organism evidence="2 3">
    <name type="scientific">Candidatus Scalindua rubra</name>
    <dbReference type="NCBI Taxonomy" id="1872076"/>
    <lineage>
        <taxon>Bacteria</taxon>
        <taxon>Pseudomonadati</taxon>
        <taxon>Planctomycetota</taxon>
        <taxon>Candidatus Brocadiia</taxon>
        <taxon>Candidatus Brocadiales</taxon>
        <taxon>Candidatus Scalinduaceae</taxon>
        <taxon>Candidatus Scalindua</taxon>
    </lineage>
</organism>
<evidence type="ECO:0000313" key="3">
    <source>
        <dbReference type="Proteomes" id="UP000094056"/>
    </source>
</evidence>
<evidence type="ECO:0000256" key="1">
    <source>
        <dbReference type="SAM" id="Phobius"/>
    </source>
</evidence>
<feature type="transmembrane region" description="Helical" evidence="1">
    <location>
        <begin position="12"/>
        <end position="31"/>
    </location>
</feature>